<evidence type="ECO:0000313" key="2">
    <source>
        <dbReference type="EMBL" id="KAF9440822.1"/>
    </source>
</evidence>
<accession>A0A9P5WYH6</accession>
<evidence type="ECO:0000256" key="1">
    <source>
        <dbReference type="SAM" id="MobiDB-lite"/>
    </source>
</evidence>
<organism evidence="2 3">
    <name type="scientific">Macrolepiota fuliginosa MF-IS2</name>
    <dbReference type="NCBI Taxonomy" id="1400762"/>
    <lineage>
        <taxon>Eukaryota</taxon>
        <taxon>Fungi</taxon>
        <taxon>Dikarya</taxon>
        <taxon>Basidiomycota</taxon>
        <taxon>Agaricomycotina</taxon>
        <taxon>Agaricomycetes</taxon>
        <taxon>Agaricomycetidae</taxon>
        <taxon>Agaricales</taxon>
        <taxon>Agaricineae</taxon>
        <taxon>Agaricaceae</taxon>
        <taxon>Macrolepiota</taxon>
    </lineage>
</organism>
<feature type="region of interest" description="Disordered" evidence="1">
    <location>
        <begin position="1"/>
        <end position="20"/>
    </location>
</feature>
<sequence length="222" mass="24242">MTRKGIPLPPSTLCGPKPTPHDCTAHPIHWGAAPSLPPIDEEDEVDDDDMEFSHEPDNYDFHDIPTSSDGKVWSGSSAFLVFDSSPSDILHLLVQPYSKVISSDAESYALHLDLLSALNLSSSMSHDALDFCTISNISIFTDSISSTKLLFDYSAHSAHQDAITIAPALSSWLSSSPSNSVTFWQIPSTAKWLLHHKAHTLAKSLKLPVLHNTPVCTSLAYY</sequence>
<gene>
    <name evidence="2" type="ORF">P691DRAFT_767196</name>
</gene>
<evidence type="ECO:0000313" key="3">
    <source>
        <dbReference type="Proteomes" id="UP000807342"/>
    </source>
</evidence>
<keyword evidence="3" id="KW-1185">Reference proteome</keyword>
<comment type="caution">
    <text evidence="2">The sequence shown here is derived from an EMBL/GenBank/DDBJ whole genome shotgun (WGS) entry which is preliminary data.</text>
</comment>
<dbReference type="EMBL" id="MU152243">
    <property type="protein sequence ID" value="KAF9440822.1"/>
    <property type="molecule type" value="Genomic_DNA"/>
</dbReference>
<reference evidence="2" key="1">
    <citation type="submission" date="2020-11" db="EMBL/GenBank/DDBJ databases">
        <authorList>
            <consortium name="DOE Joint Genome Institute"/>
            <person name="Ahrendt S."/>
            <person name="Riley R."/>
            <person name="Andreopoulos W."/>
            <person name="Labutti K."/>
            <person name="Pangilinan J."/>
            <person name="Ruiz-Duenas F.J."/>
            <person name="Barrasa J.M."/>
            <person name="Sanchez-Garcia M."/>
            <person name="Camarero S."/>
            <person name="Miyauchi S."/>
            <person name="Serrano A."/>
            <person name="Linde D."/>
            <person name="Babiker R."/>
            <person name="Drula E."/>
            <person name="Ayuso-Fernandez I."/>
            <person name="Pacheco R."/>
            <person name="Padilla G."/>
            <person name="Ferreira P."/>
            <person name="Barriuso J."/>
            <person name="Kellner H."/>
            <person name="Castanera R."/>
            <person name="Alfaro M."/>
            <person name="Ramirez L."/>
            <person name="Pisabarro A.G."/>
            <person name="Kuo A."/>
            <person name="Tritt A."/>
            <person name="Lipzen A."/>
            <person name="He G."/>
            <person name="Yan M."/>
            <person name="Ng V."/>
            <person name="Cullen D."/>
            <person name="Martin F."/>
            <person name="Rosso M.-N."/>
            <person name="Henrissat B."/>
            <person name="Hibbett D."/>
            <person name="Martinez A.T."/>
            <person name="Grigoriev I.V."/>
        </authorList>
    </citation>
    <scope>NUCLEOTIDE SEQUENCE</scope>
    <source>
        <strain evidence="2">MF-IS2</strain>
    </source>
</reference>
<proteinExistence type="predicted"/>
<dbReference type="AlphaFoldDB" id="A0A9P5WYH6"/>
<protein>
    <submittedName>
        <fullName evidence="2">Uncharacterized protein</fullName>
    </submittedName>
</protein>
<name>A0A9P5WYH6_9AGAR</name>
<dbReference type="Proteomes" id="UP000807342">
    <property type="component" value="Unassembled WGS sequence"/>
</dbReference>